<dbReference type="InterPro" id="IPR015683">
    <property type="entry name" value="Ionotropic_Glu_rcpt"/>
</dbReference>
<proteinExistence type="inferred from homology"/>
<dbReference type="Gene3D" id="1.10.287.70">
    <property type="match status" value="1"/>
</dbReference>
<evidence type="ECO:0000256" key="16">
    <source>
        <dbReference type="SAM" id="Phobius"/>
    </source>
</evidence>
<feature type="disulfide bond" evidence="14">
    <location>
        <begin position="746"/>
        <end position="802"/>
    </location>
</feature>
<feature type="region of interest" description="Disordered" evidence="15">
    <location>
        <begin position="888"/>
        <end position="913"/>
    </location>
</feature>
<dbReference type="Proteomes" id="UP001187192">
    <property type="component" value="Unassembled WGS sequence"/>
</dbReference>
<dbReference type="PANTHER" id="PTHR18966">
    <property type="entry name" value="IONOTROPIC GLUTAMATE RECEPTOR"/>
    <property type="match status" value="1"/>
</dbReference>
<comment type="function">
    <text evidence="13">Glutamate-gated receptor that probably acts as non-selective cation channel.</text>
</comment>
<evidence type="ECO:0000256" key="14">
    <source>
        <dbReference type="PIRSR" id="PIRSR037090-50"/>
    </source>
</evidence>
<evidence type="ECO:0000256" key="7">
    <source>
        <dbReference type="ARBA" id="ARBA00023065"/>
    </source>
</evidence>
<dbReference type="CDD" id="cd19990">
    <property type="entry name" value="PBP1_GABAb_receptor_plant"/>
    <property type="match status" value="1"/>
</dbReference>
<dbReference type="Gene3D" id="3.40.50.2300">
    <property type="match status" value="1"/>
</dbReference>
<dbReference type="FunFam" id="3.40.190.10:FF:000054">
    <property type="entry name" value="Glutamate receptor"/>
    <property type="match status" value="1"/>
</dbReference>
<dbReference type="InterPro" id="IPR001320">
    <property type="entry name" value="Iontro_rcpt_C"/>
</dbReference>
<evidence type="ECO:0000256" key="4">
    <source>
        <dbReference type="ARBA" id="ARBA00022692"/>
    </source>
</evidence>
<keyword evidence="9 13" id="KW-0675">Receptor</keyword>
<dbReference type="InterPro" id="IPR001828">
    <property type="entry name" value="ANF_lig-bd_rcpt"/>
</dbReference>
<dbReference type="FunFam" id="1.10.287.70:FF:000172">
    <property type="entry name" value="Glutamate receptor"/>
    <property type="match status" value="1"/>
</dbReference>
<comment type="similarity">
    <text evidence="2 13">Belongs to the glutamate-gated ion channel (TC 1.A.10.1) family.</text>
</comment>
<keyword evidence="7 13" id="KW-0406">Ion transport</keyword>
<keyword evidence="10" id="KW-0325">Glycoprotein</keyword>
<dbReference type="SUPFAM" id="SSF53822">
    <property type="entry name" value="Periplasmic binding protein-like I"/>
    <property type="match status" value="1"/>
</dbReference>
<keyword evidence="14" id="KW-1015">Disulfide bond</keyword>
<feature type="transmembrane region" description="Helical" evidence="16">
    <location>
        <begin position="642"/>
        <end position="660"/>
    </location>
</feature>
<keyword evidence="3 13" id="KW-0813">Transport</keyword>
<keyword evidence="5 17" id="KW-0732">Signal</keyword>
<keyword evidence="8 13" id="KW-0472">Membrane</keyword>
<accession>A0AA87ZZQ4</accession>
<dbReference type="PIRSF" id="PIRSF037090">
    <property type="entry name" value="Iontro_Glu-like_rcpt_pln"/>
    <property type="match status" value="1"/>
</dbReference>
<evidence type="ECO:0000256" key="17">
    <source>
        <dbReference type="SAM" id="SignalP"/>
    </source>
</evidence>
<evidence type="ECO:0000256" key="3">
    <source>
        <dbReference type="ARBA" id="ARBA00022448"/>
    </source>
</evidence>
<dbReference type="FunFam" id="3.40.50.2300:FF:000188">
    <property type="entry name" value="Glutamate receptor"/>
    <property type="match status" value="1"/>
</dbReference>
<feature type="chain" id="PRO_5041681768" description="Glutamate receptor" evidence="17">
    <location>
        <begin position="36"/>
        <end position="941"/>
    </location>
</feature>
<evidence type="ECO:0000259" key="18">
    <source>
        <dbReference type="SMART" id="SM00079"/>
    </source>
</evidence>
<evidence type="ECO:0000313" key="19">
    <source>
        <dbReference type="EMBL" id="GMN43622.1"/>
    </source>
</evidence>
<dbReference type="EMBL" id="BTGU01000016">
    <property type="protein sequence ID" value="GMN43622.1"/>
    <property type="molecule type" value="Genomic_DNA"/>
</dbReference>
<feature type="signal peptide" evidence="17">
    <location>
        <begin position="1"/>
        <end position="35"/>
    </location>
</feature>
<dbReference type="AlphaFoldDB" id="A0AA87ZZQ4"/>
<keyword evidence="4 16" id="KW-0812">Transmembrane</keyword>
<feature type="domain" description="Ionotropic glutamate receptor C-terminal" evidence="18">
    <location>
        <begin position="463"/>
        <end position="798"/>
    </location>
</feature>
<keyword evidence="11 13" id="KW-1071">Ligand-gated ion channel</keyword>
<feature type="compositionally biased region" description="Low complexity" evidence="15">
    <location>
        <begin position="896"/>
        <end position="905"/>
    </location>
</feature>
<dbReference type="GO" id="GO:0015276">
    <property type="term" value="F:ligand-gated monoatomic ion channel activity"/>
    <property type="evidence" value="ECO:0007669"/>
    <property type="project" value="InterPro"/>
</dbReference>
<evidence type="ECO:0000313" key="20">
    <source>
        <dbReference type="Proteomes" id="UP001187192"/>
    </source>
</evidence>
<evidence type="ECO:0000256" key="10">
    <source>
        <dbReference type="ARBA" id="ARBA00023180"/>
    </source>
</evidence>
<dbReference type="SUPFAM" id="SSF53850">
    <property type="entry name" value="Periplasmic binding protein-like II"/>
    <property type="match status" value="1"/>
</dbReference>
<feature type="transmembrane region" description="Helical" evidence="16">
    <location>
        <begin position="580"/>
        <end position="600"/>
    </location>
</feature>
<dbReference type="InterPro" id="IPR017103">
    <property type="entry name" value="Iontropic_Glu_rcpt_pln"/>
</dbReference>
<name>A0AA87ZZQ4_FICCA</name>
<evidence type="ECO:0000256" key="13">
    <source>
        <dbReference type="PIRNR" id="PIRNR037090"/>
    </source>
</evidence>
<evidence type="ECO:0000256" key="15">
    <source>
        <dbReference type="SAM" id="MobiDB-lite"/>
    </source>
</evidence>
<evidence type="ECO:0000256" key="2">
    <source>
        <dbReference type="ARBA" id="ARBA00008685"/>
    </source>
</evidence>
<feature type="transmembrane region" description="Helical" evidence="16">
    <location>
        <begin position="823"/>
        <end position="844"/>
    </location>
</feature>
<dbReference type="GO" id="GO:0016020">
    <property type="term" value="C:membrane"/>
    <property type="evidence" value="ECO:0007669"/>
    <property type="project" value="UniProtKB-SubCell"/>
</dbReference>
<dbReference type="CDD" id="cd13686">
    <property type="entry name" value="GluR_Plant"/>
    <property type="match status" value="1"/>
</dbReference>
<comment type="caution">
    <text evidence="19">The sequence shown here is derived from an EMBL/GenBank/DDBJ whole genome shotgun (WGS) entry which is preliminary data.</text>
</comment>
<dbReference type="Pfam" id="PF00060">
    <property type="entry name" value="Lig_chan"/>
    <property type="match status" value="1"/>
</dbReference>
<dbReference type="InterPro" id="IPR044440">
    <property type="entry name" value="GABAb_receptor_plant_PBP1"/>
</dbReference>
<organism evidence="19 20">
    <name type="scientific">Ficus carica</name>
    <name type="common">Common fig</name>
    <dbReference type="NCBI Taxonomy" id="3494"/>
    <lineage>
        <taxon>Eukaryota</taxon>
        <taxon>Viridiplantae</taxon>
        <taxon>Streptophyta</taxon>
        <taxon>Embryophyta</taxon>
        <taxon>Tracheophyta</taxon>
        <taxon>Spermatophyta</taxon>
        <taxon>Magnoliopsida</taxon>
        <taxon>eudicotyledons</taxon>
        <taxon>Gunneridae</taxon>
        <taxon>Pentapetalae</taxon>
        <taxon>rosids</taxon>
        <taxon>fabids</taxon>
        <taxon>Rosales</taxon>
        <taxon>Moraceae</taxon>
        <taxon>Ficeae</taxon>
        <taxon>Ficus</taxon>
    </lineage>
</organism>
<dbReference type="Pfam" id="PF01094">
    <property type="entry name" value="ANF_receptor"/>
    <property type="match status" value="1"/>
</dbReference>
<dbReference type="Gene3D" id="3.40.190.10">
    <property type="entry name" value="Periplasmic binding protein-like II"/>
    <property type="match status" value="1"/>
</dbReference>
<keyword evidence="12 13" id="KW-0407">Ion channel</keyword>
<evidence type="ECO:0000256" key="9">
    <source>
        <dbReference type="ARBA" id="ARBA00023170"/>
    </source>
</evidence>
<sequence length="941" mass="105457">MSFYSFSVAWISKHGFICHVLLAFFLVVTSHGAQAANKGTTTNDVGAIVDFNSRIGKEQRAAMEIAARIFNNGSKDRKLSLYFQDSRNEPLIAASSAEHLIEDKKVEVIIGMETWQEATLVGKQNQVPVISLAAPSITPPLMQIRWPFVITMANDASNEMKCIADLVCAYKWRKVVVIYEDDEYGGDSGALTILNEALQNIGSEIEYRLVLPPYSFLSDPKGVVLNELLKLLSVQSRVFIVLQSSLPMVAHLFREAKKVGLLERDSAWIVTESVTSLLDSLDHSAVSSMKGILGIKTYYDTDSSSYKAFHAQFQQVFEEAKQLEGGSLNPGIRVLQAYDSIGVITQALKRTASNTSAKMLLENILSANFSGLSGKVSFKEGKLLQNPTLRIVNVVDEGMYQELDYWMPEYGFSNVSEKAKMELRSAFDCKCSTGLSGLVLWPGDSGNRKPKGWAMPTISKPLKIGVPGKTVFRKFVTVDESKKYSNDLGYDGLCIRIFRQVLKRLNYDLPYQFQAFHGTYEDLVEAVYNKTFDAVVGDITILANRSHVEFTQPYIESGLSMVIPVRSEASTWMFVKPFTWEMWAVTGGVMAYTMLVIWFLEHPTNPKFSGTMKNQISTTIWFTFSSLFFAQNERIHSNITRVVVIMWLFVVFILTASYTASLSSRFIVRNLEPEIDIDWLKRNNQKVGCDGDSFVMRYLEQVLGFKKENIYNVSDEYDYKEQFAKKNIAAAFLELPYQKVFLNKYCNGFTSTAQTYRFGGLGFVFQKGSPIARDVSEAILKLSEDGNITSLINQCLTPSDECSPNDMTANETQSLSLKSFQSIYLISCALSTICFLISLVRLQLNYKRHQQANGGNQSMKNKVRKANGGNQSMKNKVLRLARNFYSGEASYSPGRTSTTTTTPPTNLSARGTPNLDEWSSSRWEFVSPSDVPYHLDTSPPA</sequence>
<keyword evidence="6 16" id="KW-1133">Transmembrane helix</keyword>
<evidence type="ECO:0000256" key="1">
    <source>
        <dbReference type="ARBA" id="ARBA00004141"/>
    </source>
</evidence>
<dbReference type="SMART" id="SM00079">
    <property type="entry name" value="PBPe"/>
    <property type="match status" value="1"/>
</dbReference>
<evidence type="ECO:0000256" key="12">
    <source>
        <dbReference type="ARBA" id="ARBA00023303"/>
    </source>
</evidence>
<dbReference type="InterPro" id="IPR028082">
    <property type="entry name" value="Peripla_BP_I"/>
</dbReference>
<reference evidence="19" key="1">
    <citation type="submission" date="2023-07" db="EMBL/GenBank/DDBJ databases">
        <title>draft genome sequence of fig (Ficus carica).</title>
        <authorList>
            <person name="Takahashi T."/>
            <person name="Nishimura K."/>
        </authorList>
    </citation>
    <scope>NUCLEOTIDE SEQUENCE</scope>
</reference>
<protein>
    <recommendedName>
        <fullName evidence="13">Glutamate receptor</fullName>
    </recommendedName>
</protein>
<evidence type="ECO:0000256" key="6">
    <source>
        <dbReference type="ARBA" id="ARBA00022989"/>
    </source>
</evidence>
<evidence type="ECO:0000256" key="5">
    <source>
        <dbReference type="ARBA" id="ARBA00022729"/>
    </source>
</evidence>
<gene>
    <name evidence="19" type="ORF">TIFTF001_012822</name>
</gene>
<feature type="compositionally biased region" description="Polar residues" evidence="15">
    <location>
        <begin position="851"/>
        <end position="860"/>
    </location>
</feature>
<evidence type="ECO:0000256" key="11">
    <source>
        <dbReference type="ARBA" id="ARBA00023286"/>
    </source>
</evidence>
<evidence type="ECO:0000256" key="8">
    <source>
        <dbReference type="ARBA" id="ARBA00023136"/>
    </source>
</evidence>
<feature type="region of interest" description="Disordered" evidence="15">
    <location>
        <begin position="851"/>
        <end position="872"/>
    </location>
</feature>
<comment type="subcellular location">
    <subcellularLocation>
        <location evidence="1">Membrane</location>
        <topology evidence="1">Multi-pass membrane protein</topology>
    </subcellularLocation>
</comment>
<keyword evidence="20" id="KW-1185">Reference proteome</keyword>